<name>A0A1H3S9N9_9ACTN</name>
<dbReference type="AlphaFoldDB" id="A0A1H3S9N9"/>
<dbReference type="GO" id="GO:0016810">
    <property type="term" value="F:hydrolase activity, acting on carbon-nitrogen (but not peptide) bonds"/>
    <property type="evidence" value="ECO:0007669"/>
    <property type="project" value="InterPro"/>
</dbReference>
<dbReference type="Gene3D" id="3.20.20.140">
    <property type="entry name" value="Metal-dependent hydrolases"/>
    <property type="match status" value="1"/>
</dbReference>
<dbReference type="EMBL" id="FNQB01000002">
    <property type="protein sequence ID" value="SDZ34467.1"/>
    <property type="molecule type" value="Genomic_DNA"/>
</dbReference>
<evidence type="ECO:0000313" key="3">
    <source>
        <dbReference type="Proteomes" id="UP000199632"/>
    </source>
</evidence>
<organism evidence="2 3">
    <name type="scientific">Asanoa ishikariensis</name>
    <dbReference type="NCBI Taxonomy" id="137265"/>
    <lineage>
        <taxon>Bacteria</taxon>
        <taxon>Bacillati</taxon>
        <taxon>Actinomycetota</taxon>
        <taxon>Actinomycetes</taxon>
        <taxon>Micromonosporales</taxon>
        <taxon>Micromonosporaceae</taxon>
        <taxon>Asanoa</taxon>
    </lineage>
</organism>
<dbReference type="Proteomes" id="UP000199632">
    <property type="component" value="Unassembled WGS sequence"/>
</dbReference>
<dbReference type="InterPro" id="IPR011059">
    <property type="entry name" value="Metal-dep_hydrolase_composite"/>
</dbReference>
<proteinExistence type="predicted"/>
<feature type="domain" description="Amidohydrolase-related" evidence="1">
    <location>
        <begin position="52"/>
        <end position="386"/>
    </location>
</feature>
<evidence type="ECO:0000313" key="2">
    <source>
        <dbReference type="EMBL" id="SDZ34467.1"/>
    </source>
</evidence>
<sequence length="388" mass="39598">MTMLAIRAARLFDGTGTTADPIVYVKDGIVVGVSAGGTPPSDAEVLDLGPVTLLPGLVDAHTHLVFDAGPDPVGRLLSVDDDELLRGARVAATRALHAGITTVRDLGDRGYVTRRLRAELDRAPHTGPHVLSAGPPITSPRGHCWWLGGETSGVDGIRAAVASRAEHGVDVIKVLATGGEITRGTKPYLLQFSPPELAAAADEAHRHGLPAAAHAHSAEAIAAAIDAGFDTVEHGSFLTADGASPDYDVIGKLAASETIVSATLGYLPGEPVPASTAAISAALTSIFTAQRDAGVRMIVTSDAGIGPSKPHDVLPYAAEMFLLFGDPAPAALRAVTSDAAAACGLGATKGRVAAGYDADLLAVAGNPASDITALREVRAVFRAGVRVR</sequence>
<dbReference type="Gene3D" id="2.30.40.10">
    <property type="entry name" value="Urease, subunit C, domain 1"/>
    <property type="match status" value="1"/>
</dbReference>
<gene>
    <name evidence="2" type="ORF">SAMN05421684_4724</name>
</gene>
<dbReference type="InterPro" id="IPR006680">
    <property type="entry name" value="Amidohydro-rel"/>
</dbReference>
<protein>
    <submittedName>
        <fullName evidence="2">Imidazolonepropionase</fullName>
    </submittedName>
</protein>
<reference evidence="3" key="1">
    <citation type="submission" date="2016-10" db="EMBL/GenBank/DDBJ databases">
        <authorList>
            <person name="Varghese N."/>
            <person name="Submissions S."/>
        </authorList>
    </citation>
    <scope>NUCLEOTIDE SEQUENCE [LARGE SCALE GENOMIC DNA]</scope>
    <source>
        <strain evidence="3">DSM 44718</strain>
    </source>
</reference>
<dbReference type="InterPro" id="IPR032466">
    <property type="entry name" value="Metal_Hydrolase"/>
</dbReference>
<dbReference type="SUPFAM" id="SSF51338">
    <property type="entry name" value="Composite domain of metallo-dependent hydrolases"/>
    <property type="match status" value="1"/>
</dbReference>
<dbReference type="PANTHER" id="PTHR43135:SF3">
    <property type="entry name" value="ALPHA-D-RIBOSE 1-METHYLPHOSPHONATE 5-TRIPHOSPHATE DIPHOSPHATASE"/>
    <property type="match status" value="1"/>
</dbReference>
<keyword evidence="3" id="KW-1185">Reference proteome</keyword>
<dbReference type="InterPro" id="IPR051781">
    <property type="entry name" value="Metallo-dep_Hydrolase"/>
</dbReference>
<evidence type="ECO:0000259" key="1">
    <source>
        <dbReference type="Pfam" id="PF01979"/>
    </source>
</evidence>
<dbReference type="PANTHER" id="PTHR43135">
    <property type="entry name" value="ALPHA-D-RIBOSE 1-METHYLPHOSPHONATE 5-TRIPHOSPHATE DIPHOSPHATASE"/>
    <property type="match status" value="1"/>
</dbReference>
<accession>A0A1H3S9N9</accession>
<dbReference type="Pfam" id="PF01979">
    <property type="entry name" value="Amidohydro_1"/>
    <property type="match status" value="1"/>
</dbReference>
<dbReference type="SUPFAM" id="SSF51556">
    <property type="entry name" value="Metallo-dependent hydrolases"/>
    <property type="match status" value="1"/>
</dbReference>
<dbReference type="STRING" id="137265.SAMN05421684_4724"/>